<dbReference type="GO" id="GO:0015937">
    <property type="term" value="P:coenzyme A biosynthetic process"/>
    <property type="evidence" value="ECO:0007669"/>
    <property type="project" value="UniProtKB-KW"/>
</dbReference>
<evidence type="ECO:0000259" key="3">
    <source>
        <dbReference type="Pfam" id="PF02441"/>
    </source>
</evidence>
<dbReference type="GO" id="GO:0004633">
    <property type="term" value="F:phosphopantothenoylcysteine decarboxylase activity"/>
    <property type="evidence" value="ECO:0007669"/>
    <property type="project" value="TreeGrafter"/>
</dbReference>
<dbReference type="InterPro" id="IPR003382">
    <property type="entry name" value="Flavoprotein"/>
</dbReference>
<keyword evidence="1" id="KW-0173">Coenzyme A biosynthesis</keyword>
<dbReference type="OrthoDB" id="1532798at2759"/>
<dbReference type="EMBL" id="JWZT01003910">
    <property type="protein sequence ID" value="KII65328.1"/>
    <property type="molecule type" value="Genomic_DNA"/>
</dbReference>
<dbReference type="GO" id="GO:0071513">
    <property type="term" value="C:phosphopantothenoylcysteine decarboxylase complex"/>
    <property type="evidence" value="ECO:0007669"/>
    <property type="project" value="TreeGrafter"/>
</dbReference>
<protein>
    <submittedName>
        <fullName evidence="4">Phosphopantothenoylcysteine decarboxylase</fullName>
    </submittedName>
</protein>
<gene>
    <name evidence="4" type="ORF">RF11_02748</name>
</gene>
<accession>A0A0C2J8B3</accession>
<sequence>MIQTTSKYDFVKTKKSRVLILSTGSVATVKVPLIYSQLIEEFDVRVAITETAKHFLPDDFLEKCYDDSDNFKICKWADLVLICPLDACTLGKIACGICNNLITEIVRAFPLGKPLVFCLAMNTNMYYHPITTQHVQILKSWGYREIEPVIKALACGDYGMGGLCSSDVIVETVKKILVLS</sequence>
<reference evidence="4 5" key="1">
    <citation type="journal article" date="2014" name="Genome Biol. Evol.">
        <title>The genome of the myxosporean Thelohanellus kitauei shows adaptations to nutrient acquisition within its fish host.</title>
        <authorList>
            <person name="Yang Y."/>
            <person name="Xiong J."/>
            <person name="Zhou Z."/>
            <person name="Huo F."/>
            <person name="Miao W."/>
            <person name="Ran C."/>
            <person name="Liu Y."/>
            <person name="Zhang J."/>
            <person name="Feng J."/>
            <person name="Wang M."/>
            <person name="Wang M."/>
            <person name="Wang L."/>
            <person name="Yao B."/>
        </authorList>
    </citation>
    <scope>NUCLEOTIDE SEQUENCE [LARGE SCALE GENOMIC DNA]</scope>
    <source>
        <strain evidence="4">Wuqing</strain>
    </source>
</reference>
<dbReference type="Pfam" id="PF02441">
    <property type="entry name" value="Flavoprotein"/>
    <property type="match status" value="1"/>
</dbReference>
<dbReference type="AlphaFoldDB" id="A0A0C2J8B3"/>
<dbReference type="InterPro" id="IPR036551">
    <property type="entry name" value="Flavin_trans-like"/>
</dbReference>
<dbReference type="GO" id="GO:0010181">
    <property type="term" value="F:FMN binding"/>
    <property type="evidence" value="ECO:0007669"/>
    <property type="project" value="TreeGrafter"/>
</dbReference>
<dbReference type="Gene3D" id="3.40.50.1950">
    <property type="entry name" value="Flavin prenyltransferase-like"/>
    <property type="match status" value="1"/>
</dbReference>
<evidence type="ECO:0000313" key="5">
    <source>
        <dbReference type="Proteomes" id="UP000031668"/>
    </source>
</evidence>
<dbReference type="SUPFAM" id="SSF52507">
    <property type="entry name" value="Homo-oligomeric flavin-containing Cys decarboxylases, HFCD"/>
    <property type="match status" value="1"/>
</dbReference>
<dbReference type="PANTHER" id="PTHR14359">
    <property type="entry name" value="HOMO-OLIGOMERIC FLAVIN CONTAINING CYS DECARBOXYLASE FAMILY"/>
    <property type="match status" value="1"/>
</dbReference>
<name>A0A0C2J8B3_THEKT</name>
<evidence type="ECO:0000313" key="4">
    <source>
        <dbReference type="EMBL" id="KII65328.1"/>
    </source>
</evidence>
<dbReference type="PANTHER" id="PTHR14359:SF6">
    <property type="entry name" value="PHOSPHOPANTOTHENOYLCYSTEINE DECARBOXYLASE"/>
    <property type="match status" value="1"/>
</dbReference>
<keyword evidence="5" id="KW-1185">Reference proteome</keyword>
<evidence type="ECO:0000256" key="1">
    <source>
        <dbReference type="ARBA" id="ARBA00022993"/>
    </source>
</evidence>
<dbReference type="Proteomes" id="UP000031668">
    <property type="component" value="Unassembled WGS sequence"/>
</dbReference>
<dbReference type="OMA" id="KGLACGD"/>
<organism evidence="4 5">
    <name type="scientific">Thelohanellus kitauei</name>
    <name type="common">Myxosporean</name>
    <dbReference type="NCBI Taxonomy" id="669202"/>
    <lineage>
        <taxon>Eukaryota</taxon>
        <taxon>Metazoa</taxon>
        <taxon>Cnidaria</taxon>
        <taxon>Myxozoa</taxon>
        <taxon>Myxosporea</taxon>
        <taxon>Bivalvulida</taxon>
        <taxon>Platysporina</taxon>
        <taxon>Myxobolidae</taxon>
        <taxon>Thelohanellus</taxon>
    </lineage>
</organism>
<comment type="similarity">
    <text evidence="2">Belongs to the HFCD (homooligomeric flavin containing Cys decarboxylase) superfamily.</text>
</comment>
<comment type="caution">
    <text evidence="4">The sequence shown here is derived from an EMBL/GenBank/DDBJ whole genome shotgun (WGS) entry which is preliminary data.</text>
</comment>
<evidence type="ECO:0000256" key="2">
    <source>
        <dbReference type="ARBA" id="ARBA00038350"/>
    </source>
</evidence>
<proteinExistence type="inferred from homology"/>
<feature type="domain" description="Flavoprotein" evidence="3">
    <location>
        <begin position="17"/>
        <end position="150"/>
    </location>
</feature>